<keyword evidence="2" id="KW-1185">Reference proteome</keyword>
<dbReference type="AlphaFoldDB" id="A0A8U0WNB6"/>
<proteinExistence type="predicted"/>
<accession>A0A8U0WNB6</accession>
<sequence length="91" mass="10340">MGNKIAWVTSAVFTTWFNDCFVPEVEKYMTEMGVPFKVLLIVDNAPGHPCLEHPNVQVVFLPPNTTSLIQPLDQGIIATFKKHYMKITFRS</sequence>
<feature type="domain" description="DDE-1" evidence="1">
    <location>
        <begin position="3"/>
        <end position="87"/>
    </location>
</feature>
<dbReference type="KEGG" id="gfs:119636110"/>
<name>A0A8U0WNB6_9MUSC</name>
<dbReference type="PANTHER" id="PTHR19303:SF26">
    <property type="entry name" value="TIGGER TRANSPOSABLE ELEMENT-DERIVED PROTEIN 1"/>
    <property type="match status" value="1"/>
</dbReference>
<gene>
    <name evidence="3" type="primary">LOC119636110</name>
</gene>
<dbReference type="GO" id="GO:0003677">
    <property type="term" value="F:DNA binding"/>
    <property type="evidence" value="ECO:0007669"/>
    <property type="project" value="TreeGrafter"/>
</dbReference>
<evidence type="ECO:0000313" key="2">
    <source>
        <dbReference type="Proteomes" id="UP000092443"/>
    </source>
</evidence>
<organism evidence="2 3">
    <name type="scientific">Glossina fuscipes</name>
    <dbReference type="NCBI Taxonomy" id="7396"/>
    <lineage>
        <taxon>Eukaryota</taxon>
        <taxon>Metazoa</taxon>
        <taxon>Ecdysozoa</taxon>
        <taxon>Arthropoda</taxon>
        <taxon>Hexapoda</taxon>
        <taxon>Insecta</taxon>
        <taxon>Pterygota</taxon>
        <taxon>Neoptera</taxon>
        <taxon>Endopterygota</taxon>
        <taxon>Diptera</taxon>
        <taxon>Brachycera</taxon>
        <taxon>Muscomorpha</taxon>
        <taxon>Hippoboscoidea</taxon>
        <taxon>Glossinidae</taxon>
        <taxon>Glossina</taxon>
    </lineage>
</organism>
<dbReference type="Proteomes" id="UP000092443">
    <property type="component" value="Unplaced"/>
</dbReference>
<dbReference type="InterPro" id="IPR050863">
    <property type="entry name" value="CenT-Element_Derived"/>
</dbReference>
<dbReference type="Pfam" id="PF03184">
    <property type="entry name" value="DDE_1"/>
    <property type="match status" value="1"/>
</dbReference>
<evidence type="ECO:0000313" key="3">
    <source>
        <dbReference type="RefSeq" id="XP_037887184.1"/>
    </source>
</evidence>
<reference evidence="3" key="1">
    <citation type="submission" date="2025-08" db="UniProtKB">
        <authorList>
            <consortium name="RefSeq"/>
        </authorList>
    </citation>
    <scope>IDENTIFICATION</scope>
    <source>
        <tissue evidence="3">Whole body pupa</tissue>
    </source>
</reference>
<dbReference type="GeneID" id="119636110"/>
<protein>
    <submittedName>
        <fullName evidence="3">Tigger transposable element-derived protein 1-like</fullName>
    </submittedName>
</protein>
<evidence type="ECO:0000259" key="1">
    <source>
        <dbReference type="Pfam" id="PF03184"/>
    </source>
</evidence>
<dbReference type="PANTHER" id="PTHR19303">
    <property type="entry name" value="TRANSPOSON"/>
    <property type="match status" value="1"/>
</dbReference>
<dbReference type="InterPro" id="IPR004875">
    <property type="entry name" value="DDE_SF_endonuclease_dom"/>
</dbReference>
<dbReference type="GO" id="GO:0005634">
    <property type="term" value="C:nucleus"/>
    <property type="evidence" value="ECO:0007669"/>
    <property type="project" value="TreeGrafter"/>
</dbReference>
<dbReference type="RefSeq" id="XP_037887184.1">
    <property type="nucleotide sequence ID" value="XM_038031256.1"/>
</dbReference>